<evidence type="ECO:0000313" key="12">
    <source>
        <dbReference type="Proteomes" id="UP000257131"/>
    </source>
</evidence>
<evidence type="ECO:0000256" key="9">
    <source>
        <dbReference type="NCBIfam" id="TIGR01400"/>
    </source>
</evidence>
<dbReference type="InterPro" id="IPR002010">
    <property type="entry name" value="T3SS_IM_R"/>
</dbReference>
<dbReference type="OrthoDB" id="9797790at2"/>
<dbReference type="PRINTS" id="PR00953">
    <property type="entry name" value="TYPE3IMRPROT"/>
</dbReference>
<dbReference type="InterPro" id="IPR006303">
    <property type="entry name" value="FliR"/>
</dbReference>
<dbReference type="PANTHER" id="PTHR30065:SF8">
    <property type="entry name" value="FLAGELLAR BIOSYNTHETIC PROTEIN FLIR"/>
    <property type="match status" value="1"/>
</dbReference>
<evidence type="ECO:0000256" key="3">
    <source>
        <dbReference type="ARBA" id="ARBA00021717"/>
    </source>
</evidence>
<accession>A0A3D9BYQ2</accession>
<reference evidence="11 12" key="1">
    <citation type="journal article" date="2017" name="Int. J. Syst. Evol. Microbiol.">
        <title>Rhodosalinus sediminis gen. nov., sp. nov., isolated from marine saltern.</title>
        <authorList>
            <person name="Guo L.Y."/>
            <person name="Ling S.K."/>
            <person name="Li C.M."/>
            <person name="Chen G.J."/>
            <person name="Du Z.J."/>
        </authorList>
    </citation>
    <scope>NUCLEOTIDE SEQUENCE [LARGE SCALE GENOMIC DNA]</scope>
    <source>
        <strain evidence="11 12">WDN1C137</strain>
    </source>
</reference>
<keyword evidence="8 10" id="KW-0975">Bacterial flagellum</keyword>
<protein>
    <recommendedName>
        <fullName evidence="3 9">Flagellar biosynthetic protein FliR</fullName>
    </recommendedName>
</protein>
<dbReference type="GO" id="GO:0006605">
    <property type="term" value="P:protein targeting"/>
    <property type="evidence" value="ECO:0007669"/>
    <property type="project" value="UniProtKB-UniRule"/>
</dbReference>
<dbReference type="AlphaFoldDB" id="A0A3D9BYQ2"/>
<evidence type="ECO:0000256" key="5">
    <source>
        <dbReference type="ARBA" id="ARBA00022692"/>
    </source>
</evidence>
<name>A0A3D9BYQ2_9RHOB</name>
<keyword evidence="7 10" id="KW-0472">Membrane</keyword>
<keyword evidence="6 10" id="KW-1133">Transmembrane helix</keyword>
<evidence type="ECO:0000313" key="11">
    <source>
        <dbReference type="EMBL" id="REC58634.1"/>
    </source>
</evidence>
<gene>
    <name evidence="11" type="primary">fliR</name>
    <name evidence="11" type="ORF">DRV84_02020</name>
</gene>
<feature type="transmembrane region" description="Helical" evidence="10">
    <location>
        <begin position="73"/>
        <end position="102"/>
    </location>
</feature>
<feature type="transmembrane region" description="Helical" evidence="10">
    <location>
        <begin position="43"/>
        <end position="61"/>
    </location>
</feature>
<keyword evidence="5 10" id="KW-0812">Transmembrane</keyword>
<keyword evidence="4 10" id="KW-1003">Cell membrane</keyword>
<evidence type="ECO:0000256" key="1">
    <source>
        <dbReference type="ARBA" id="ARBA00002578"/>
    </source>
</evidence>
<dbReference type="PANTHER" id="PTHR30065">
    <property type="entry name" value="FLAGELLAR BIOSYNTHETIC PROTEIN FLIR"/>
    <property type="match status" value="1"/>
</dbReference>
<organism evidence="11 12">
    <name type="scientific">Rhodosalinus sediminis</name>
    <dbReference type="NCBI Taxonomy" id="1940533"/>
    <lineage>
        <taxon>Bacteria</taxon>
        <taxon>Pseudomonadati</taxon>
        <taxon>Pseudomonadota</taxon>
        <taxon>Alphaproteobacteria</taxon>
        <taxon>Rhodobacterales</taxon>
        <taxon>Paracoccaceae</taxon>
        <taxon>Rhodosalinus</taxon>
    </lineage>
</organism>
<comment type="function">
    <text evidence="1 10">Role in flagellar biosynthesis.</text>
</comment>
<evidence type="ECO:0000256" key="10">
    <source>
        <dbReference type="RuleBase" id="RU362071"/>
    </source>
</evidence>
<evidence type="ECO:0000256" key="7">
    <source>
        <dbReference type="ARBA" id="ARBA00023136"/>
    </source>
</evidence>
<keyword evidence="11" id="KW-0282">Flagellum</keyword>
<evidence type="ECO:0000256" key="8">
    <source>
        <dbReference type="ARBA" id="ARBA00023143"/>
    </source>
</evidence>
<feature type="transmembrane region" description="Helical" evidence="10">
    <location>
        <begin position="123"/>
        <end position="142"/>
    </location>
</feature>
<feature type="transmembrane region" description="Helical" evidence="10">
    <location>
        <begin position="12"/>
        <end position="31"/>
    </location>
</feature>
<comment type="caution">
    <text evidence="11">The sequence shown here is derived from an EMBL/GenBank/DDBJ whole genome shotgun (WGS) entry which is preliminary data.</text>
</comment>
<comment type="similarity">
    <text evidence="2 10">Belongs to the FliR/MopE/SpaR family.</text>
</comment>
<keyword evidence="11" id="KW-0969">Cilium</keyword>
<evidence type="ECO:0000256" key="4">
    <source>
        <dbReference type="ARBA" id="ARBA00022475"/>
    </source>
</evidence>
<dbReference type="GO" id="GO:0044780">
    <property type="term" value="P:bacterial-type flagellum assembly"/>
    <property type="evidence" value="ECO:0007669"/>
    <property type="project" value="UniProtKB-UniRule"/>
</dbReference>
<dbReference type="NCBIfam" id="TIGR01400">
    <property type="entry name" value="fliR"/>
    <property type="match status" value="1"/>
</dbReference>
<keyword evidence="11" id="KW-0966">Cell projection</keyword>
<evidence type="ECO:0000256" key="6">
    <source>
        <dbReference type="ARBA" id="ARBA00022989"/>
    </source>
</evidence>
<dbReference type="EMBL" id="QOHR01000002">
    <property type="protein sequence ID" value="REC58634.1"/>
    <property type="molecule type" value="Genomic_DNA"/>
</dbReference>
<dbReference type="Pfam" id="PF01311">
    <property type="entry name" value="Bac_export_1"/>
    <property type="match status" value="1"/>
</dbReference>
<sequence>MAGLPALELAAAMTWAFQFLFSMLRIGAFLIASPLFGARFIPLPVRIVAAAALTLPALSLYDPPGPDAFRSLALVPAALTEIAIGAIAGLLLTVVFGAATLAGDRIANTAGLGFASQVDPANGLTMPVVSQMFSLFLLAVFVSQDGHLTAIRLVLESYAVLPPGQPADLARGAAHGLEAVGLMFVAGAQLMMPAVTVLLLVNMVVGVVTRSAPQLNIFSVGFPMTILAGVALLWWGAPTMGVALSALAEAALMRLSDGLQGLADG</sequence>
<feature type="transmembrane region" description="Helical" evidence="10">
    <location>
        <begin position="217"/>
        <end position="237"/>
    </location>
</feature>
<proteinExistence type="inferred from homology"/>
<dbReference type="GO" id="GO:0005886">
    <property type="term" value="C:plasma membrane"/>
    <property type="evidence" value="ECO:0007669"/>
    <property type="project" value="UniProtKB-SubCell"/>
</dbReference>
<dbReference type="Proteomes" id="UP000257131">
    <property type="component" value="Unassembled WGS sequence"/>
</dbReference>
<feature type="transmembrane region" description="Helical" evidence="10">
    <location>
        <begin position="179"/>
        <end position="205"/>
    </location>
</feature>
<dbReference type="GO" id="GO:0009425">
    <property type="term" value="C:bacterial-type flagellum basal body"/>
    <property type="evidence" value="ECO:0007669"/>
    <property type="project" value="UniProtKB-SubCell"/>
</dbReference>
<evidence type="ECO:0000256" key="2">
    <source>
        <dbReference type="ARBA" id="ARBA00009772"/>
    </source>
</evidence>
<keyword evidence="12" id="KW-1185">Reference proteome</keyword>
<comment type="subcellular location">
    <subcellularLocation>
        <location evidence="10">Cell membrane</location>
        <topology evidence="10">Multi-pass membrane protein</topology>
    </subcellularLocation>
    <subcellularLocation>
        <location evidence="10">Bacterial flagellum basal body</location>
    </subcellularLocation>
</comment>